<evidence type="ECO:0000256" key="3">
    <source>
        <dbReference type="ARBA" id="ARBA00022512"/>
    </source>
</evidence>
<evidence type="ECO:0000256" key="4">
    <source>
        <dbReference type="ARBA" id="ARBA00022525"/>
    </source>
</evidence>
<keyword evidence="7" id="KW-0961">Cell wall biogenesis/degradation</keyword>
<dbReference type="OMA" id="DHINIRS"/>
<keyword evidence="10" id="KW-0732">Signal</keyword>
<dbReference type="AlphaFoldDB" id="A0A151QWV5"/>
<evidence type="ECO:0000256" key="1">
    <source>
        <dbReference type="ARBA" id="ARBA00004191"/>
    </source>
</evidence>
<dbReference type="Proteomes" id="UP000075243">
    <property type="component" value="Unassembled WGS sequence"/>
</dbReference>
<keyword evidence="3" id="KW-0134">Cell wall</keyword>
<evidence type="ECO:0000256" key="5">
    <source>
        <dbReference type="ARBA" id="ARBA00022801"/>
    </source>
</evidence>
<dbReference type="SUPFAM" id="SSF51126">
    <property type="entry name" value="Pectin lyase-like"/>
    <property type="match status" value="1"/>
</dbReference>
<dbReference type="STRING" id="3821.A0A151QWV5"/>
<evidence type="ECO:0000256" key="2">
    <source>
        <dbReference type="ARBA" id="ARBA00008834"/>
    </source>
</evidence>
<dbReference type="Pfam" id="PF00295">
    <property type="entry name" value="Glyco_hydro_28"/>
    <property type="match status" value="1"/>
</dbReference>
<dbReference type="GO" id="GO:0004650">
    <property type="term" value="F:polygalacturonase activity"/>
    <property type="evidence" value="ECO:0007669"/>
    <property type="project" value="UniProtKB-EC"/>
</dbReference>
<comment type="similarity">
    <text evidence="2 9">Belongs to the glycosyl hydrolase 28 family.</text>
</comment>
<reference evidence="11" key="1">
    <citation type="journal article" date="2012" name="Nat. Biotechnol.">
        <title>Draft genome sequence of pigeonpea (Cajanus cajan), an orphan legume crop of resource-poor farmers.</title>
        <authorList>
            <person name="Varshney R.K."/>
            <person name="Chen W."/>
            <person name="Li Y."/>
            <person name="Bharti A.K."/>
            <person name="Saxena R.K."/>
            <person name="Schlueter J.A."/>
            <person name="Donoghue M.T."/>
            <person name="Azam S."/>
            <person name="Fan G."/>
            <person name="Whaley A.M."/>
            <person name="Farmer A.D."/>
            <person name="Sheridan J."/>
            <person name="Iwata A."/>
            <person name="Tuteja R."/>
            <person name="Penmetsa R.V."/>
            <person name="Wu W."/>
            <person name="Upadhyaya H.D."/>
            <person name="Yang S.P."/>
            <person name="Shah T."/>
            <person name="Saxena K.B."/>
            <person name="Michael T."/>
            <person name="McCombie W.R."/>
            <person name="Yang B."/>
            <person name="Zhang G."/>
            <person name="Yang H."/>
            <person name="Wang J."/>
            <person name="Spillane C."/>
            <person name="Cook D.R."/>
            <person name="May G.D."/>
            <person name="Xu X."/>
            <person name="Jackson S.A."/>
        </authorList>
    </citation>
    <scope>NUCLEOTIDE SEQUENCE [LARGE SCALE GENOMIC DNA]</scope>
</reference>
<keyword evidence="12" id="KW-1185">Reference proteome</keyword>
<dbReference type="Gene3D" id="2.160.20.10">
    <property type="entry name" value="Single-stranded right-handed beta-helix, Pectin lyase-like"/>
    <property type="match status" value="1"/>
</dbReference>
<evidence type="ECO:0000256" key="9">
    <source>
        <dbReference type="RuleBase" id="RU361169"/>
    </source>
</evidence>
<evidence type="ECO:0000256" key="7">
    <source>
        <dbReference type="ARBA" id="ARBA00023316"/>
    </source>
</evidence>
<name>A0A151QWV5_CAJCA</name>
<dbReference type="GO" id="GO:0005975">
    <property type="term" value="P:carbohydrate metabolic process"/>
    <property type="evidence" value="ECO:0007669"/>
    <property type="project" value="InterPro"/>
</dbReference>
<evidence type="ECO:0000256" key="10">
    <source>
        <dbReference type="SAM" id="SignalP"/>
    </source>
</evidence>
<evidence type="ECO:0000256" key="6">
    <source>
        <dbReference type="ARBA" id="ARBA00023295"/>
    </source>
</evidence>
<dbReference type="Gramene" id="C.cajan_44882.t">
    <property type="protein sequence ID" value="C.cajan_44882.t"/>
    <property type="gene ID" value="C.cajan_44882"/>
</dbReference>
<dbReference type="InterPro" id="IPR012334">
    <property type="entry name" value="Pectin_lyas_fold"/>
</dbReference>
<organism evidence="11 12">
    <name type="scientific">Cajanus cajan</name>
    <name type="common">Pigeon pea</name>
    <name type="synonym">Cajanus indicus</name>
    <dbReference type="NCBI Taxonomy" id="3821"/>
    <lineage>
        <taxon>Eukaryota</taxon>
        <taxon>Viridiplantae</taxon>
        <taxon>Streptophyta</taxon>
        <taxon>Embryophyta</taxon>
        <taxon>Tracheophyta</taxon>
        <taxon>Spermatophyta</taxon>
        <taxon>Magnoliopsida</taxon>
        <taxon>eudicotyledons</taxon>
        <taxon>Gunneridae</taxon>
        <taxon>Pentapetalae</taxon>
        <taxon>rosids</taxon>
        <taxon>fabids</taxon>
        <taxon>Fabales</taxon>
        <taxon>Fabaceae</taxon>
        <taxon>Papilionoideae</taxon>
        <taxon>50 kb inversion clade</taxon>
        <taxon>NPAAA clade</taxon>
        <taxon>indigoferoid/millettioid clade</taxon>
        <taxon>Phaseoleae</taxon>
        <taxon>Cajanus</taxon>
    </lineage>
</organism>
<accession>A0A151QWV5</accession>
<keyword evidence="6 9" id="KW-0326">Glycosidase</keyword>
<keyword evidence="5 9" id="KW-0378">Hydrolase</keyword>
<dbReference type="EC" id="3.2.1.15" evidence="11"/>
<comment type="subcellular location">
    <subcellularLocation>
        <location evidence="1">Secreted</location>
        <location evidence="1">Cell wall</location>
    </subcellularLocation>
</comment>
<evidence type="ECO:0000313" key="12">
    <source>
        <dbReference type="Proteomes" id="UP000075243"/>
    </source>
</evidence>
<proteinExistence type="inferred from homology"/>
<feature type="chain" id="PRO_5007587591" evidence="10">
    <location>
        <begin position="21"/>
        <end position="400"/>
    </location>
</feature>
<dbReference type="EMBL" id="KQ484504">
    <property type="protein sequence ID" value="KYP34837.1"/>
    <property type="molecule type" value="Genomic_DNA"/>
</dbReference>
<keyword evidence="4" id="KW-0964">Secreted</keyword>
<feature type="active site" evidence="8">
    <location>
        <position position="253"/>
    </location>
</feature>
<sequence>MQRLNTCLYLILGFVAPCFCDTSFVGTNNTFFNVIDYGAKGDGKSDDTQAFVTAWQHACGTQGASTLVIPPKTVFLVRNLRLEGPCNATSILIQLQGEIVAPAKNEWINGLTIDEESNLILISKVNSLTVDGNGGLIDGYGSTWWACKRLTEFFMLMMQILKFLSCNDLSVSNLMIINSPKAHIHVNFCDGAILSNINISAPGDSPNTDGIDISSSKNIIVEDSTFETGDDCIAITGNSSYINATRIACGPGHGISIGSLGRNNANDRVEEVHVRNCTFTNTKNGARIKTWIGGSGYARKIYFEQIILSQAKNPIIINQYYSDYVTNGGLEVSDVTYRGFQGTSLNDKAITLNCSSSGCFNIVLDQINIVSSEPGATAYCTIYNARGTATSTVPNCSLST</sequence>
<dbReference type="InterPro" id="IPR011050">
    <property type="entry name" value="Pectin_lyase_fold/virulence"/>
</dbReference>
<evidence type="ECO:0000256" key="8">
    <source>
        <dbReference type="PROSITE-ProRule" id="PRU10052"/>
    </source>
</evidence>
<dbReference type="PROSITE" id="PS00502">
    <property type="entry name" value="POLYGALACTURONASE"/>
    <property type="match status" value="1"/>
</dbReference>
<dbReference type="InterPro" id="IPR006626">
    <property type="entry name" value="PbH1"/>
</dbReference>
<dbReference type="InterPro" id="IPR000743">
    <property type="entry name" value="Glyco_hydro_28"/>
</dbReference>
<dbReference type="PANTHER" id="PTHR31375">
    <property type="match status" value="1"/>
</dbReference>
<gene>
    <name evidence="11" type="ORF">KK1_044155</name>
</gene>
<feature type="signal peptide" evidence="10">
    <location>
        <begin position="1"/>
        <end position="20"/>
    </location>
</feature>
<protein>
    <submittedName>
        <fullName evidence="11">Polygalacturonase At3g15720 family</fullName>
        <ecNumber evidence="11">3.2.1.15</ecNumber>
    </submittedName>
</protein>
<dbReference type="SMART" id="SM00710">
    <property type="entry name" value="PbH1"/>
    <property type="match status" value="3"/>
</dbReference>
<dbReference type="GO" id="GO:0071555">
    <property type="term" value="P:cell wall organization"/>
    <property type="evidence" value="ECO:0007669"/>
    <property type="project" value="UniProtKB-KW"/>
</dbReference>
<evidence type="ECO:0000313" key="11">
    <source>
        <dbReference type="EMBL" id="KYP34837.1"/>
    </source>
</evidence>